<evidence type="ECO:0000256" key="6">
    <source>
        <dbReference type="ARBA" id="ARBA00022793"/>
    </source>
</evidence>
<evidence type="ECO:0000256" key="8">
    <source>
        <dbReference type="ARBA" id="ARBA00023239"/>
    </source>
</evidence>
<keyword evidence="5" id="KW-0547">Nucleotide-binding</keyword>
<dbReference type="GO" id="GO:0005829">
    <property type="term" value="C:cytosol"/>
    <property type="evidence" value="ECO:0007669"/>
    <property type="project" value="TreeGrafter"/>
</dbReference>
<comment type="similarity">
    <text evidence="2">Belongs to the phosphoenolpyruvate carboxykinase (ATP) family.</text>
</comment>
<dbReference type="Pfam" id="PF01293">
    <property type="entry name" value="PEPCK_ATP"/>
    <property type="match status" value="2"/>
</dbReference>
<accession>A0A1F5F4I3</accession>
<dbReference type="SUPFAM" id="SSF53795">
    <property type="entry name" value="PEP carboxykinase-like"/>
    <property type="match status" value="1"/>
</dbReference>
<keyword evidence="4" id="KW-0312">Gluconeogenesis</keyword>
<dbReference type="STRING" id="1817816.A2Y64_00860"/>
<evidence type="ECO:0000313" key="10">
    <source>
        <dbReference type="EMBL" id="OGD74557.1"/>
    </source>
</evidence>
<evidence type="ECO:0000256" key="9">
    <source>
        <dbReference type="ARBA" id="ARBA00047371"/>
    </source>
</evidence>
<dbReference type="GO" id="GO:0006094">
    <property type="term" value="P:gluconeogenesis"/>
    <property type="evidence" value="ECO:0007669"/>
    <property type="project" value="UniProtKB-UniPathway"/>
</dbReference>
<sequence length="589" mass="64982">MDELHPFKVTYITNPTQDKLRKLALEHTPAVVKTAYGSLNKITFNKARKAQFTYIVAAESDAGRYSGKTIDLESAACLVESVRKYVEEQGTLIDIQGYEGLGPRAVGVQWLYTLDIANVAAMQQILSFPREMVETKEQLARPFEPSFRLVMTPALEAKGMPGGQAMLVDLDNWTTYVIGADYFGESKKGALRMLNEYTYQRGGLTLHAGAKAVTIGGKTVTMAILGLSGTGKTTTTFSKQGELTQPIQDDMVTLWPGGEISITENGCFAKTYGLTEESEPVIYAGTLDPSAWTENVYVDEKGKFDFSKGRLTVEEIKRYHDILLATKVPAGNVEKFIRGEVKIDEVVNQYDIPADGWDFLVWAQNGRSIIPMKAIKNAADLHKIPPLRYMGILNRDEGPDAAYPGIIRFASPEQAGGYFMLGETTKTSAAGKERGRTRSPFTQPFFPQQNGLQPKRFAELVATMPGVVCWAMNTGWIGGDALDVKAGKALKVKIPHSSAMLEAMLKGEVVWKKDPDFGYEIVDVDSPANTALLAKVPAEILNPVLFFSKAGRMDEYRAWVEKMLKERREFLEKYAVDPVIVRSVCAACG</sequence>
<dbReference type="UniPathway" id="UPA00138"/>
<evidence type="ECO:0000256" key="3">
    <source>
        <dbReference type="ARBA" id="ARBA00012363"/>
    </source>
</evidence>
<dbReference type="GO" id="GO:0005524">
    <property type="term" value="F:ATP binding"/>
    <property type="evidence" value="ECO:0007669"/>
    <property type="project" value="UniProtKB-KW"/>
</dbReference>
<dbReference type="InterPro" id="IPR001272">
    <property type="entry name" value="PEP_carboxykinase_ATP"/>
</dbReference>
<dbReference type="Gene3D" id="3.40.449.10">
    <property type="entry name" value="Phosphoenolpyruvate Carboxykinase, domain 1"/>
    <property type="match status" value="1"/>
</dbReference>
<reference evidence="10 11" key="1">
    <citation type="journal article" date="2016" name="Nat. Commun.">
        <title>Thousands of microbial genomes shed light on interconnected biogeochemical processes in an aquifer system.</title>
        <authorList>
            <person name="Anantharaman K."/>
            <person name="Brown C.T."/>
            <person name="Hug L.A."/>
            <person name="Sharon I."/>
            <person name="Castelle C.J."/>
            <person name="Probst A.J."/>
            <person name="Thomas B.C."/>
            <person name="Singh A."/>
            <person name="Wilkins M.J."/>
            <person name="Karaoz U."/>
            <person name="Brodie E.L."/>
            <person name="Williams K.H."/>
            <person name="Hubbard S.S."/>
            <person name="Banfield J.F."/>
        </authorList>
    </citation>
    <scope>NUCLEOTIDE SEQUENCE [LARGE SCALE GENOMIC DNA]</scope>
</reference>
<dbReference type="PANTHER" id="PTHR30031">
    <property type="entry name" value="PHOSPHOENOLPYRUVATE CARBOXYKINASE ATP"/>
    <property type="match status" value="1"/>
</dbReference>
<evidence type="ECO:0000313" key="11">
    <source>
        <dbReference type="Proteomes" id="UP000177187"/>
    </source>
</evidence>
<name>A0A1F5F4I3_9BACT</name>
<gene>
    <name evidence="10" type="ORF">A2Y64_00860</name>
</gene>
<dbReference type="Gene3D" id="3.90.228.20">
    <property type="match status" value="2"/>
</dbReference>
<evidence type="ECO:0000256" key="2">
    <source>
        <dbReference type="ARBA" id="ARBA00006052"/>
    </source>
</evidence>
<dbReference type="AlphaFoldDB" id="A0A1F5F4I3"/>
<keyword evidence="7" id="KW-0067">ATP-binding</keyword>
<dbReference type="SUPFAM" id="SSF68923">
    <property type="entry name" value="PEP carboxykinase N-terminal domain"/>
    <property type="match status" value="1"/>
</dbReference>
<comment type="caution">
    <text evidence="10">The sequence shown here is derived from an EMBL/GenBank/DDBJ whole genome shotgun (WGS) entry which is preliminary data.</text>
</comment>
<dbReference type="InterPro" id="IPR008210">
    <property type="entry name" value="PEP_carboxykinase_N"/>
</dbReference>
<dbReference type="EMBL" id="MFAF01000100">
    <property type="protein sequence ID" value="OGD74557.1"/>
    <property type="molecule type" value="Genomic_DNA"/>
</dbReference>
<organism evidence="10 11">
    <name type="scientific">Candidatus Coatesbacteria bacterium RBG_13_66_14</name>
    <dbReference type="NCBI Taxonomy" id="1817816"/>
    <lineage>
        <taxon>Bacteria</taxon>
        <taxon>Candidatus Coatesiibacteriota</taxon>
    </lineage>
</organism>
<dbReference type="Proteomes" id="UP000177187">
    <property type="component" value="Unassembled WGS sequence"/>
</dbReference>
<keyword evidence="8" id="KW-0456">Lyase</keyword>
<dbReference type="InterPro" id="IPR013035">
    <property type="entry name" value="PEP_carboxykinase_C"/>
</dbReference>
<comment type="catalytic activity">
    <reaction evidence="9">
        <text>oxaloacetate + ATP = phosphoenolpyruvate + ADP + CO2</text>
        <dbReference type="Rhea" id="RHEA:18617"/>
        <dbReference type="ChEBI" id="CHEBI:16452"/>
        <dbReference type="ChEBI" id="CHEBI:16526"/>
        <dbReference type="ChEBI" id="CHEBI:30616"/>
        <dbReference type="ChEBI" id="CHEBI:58702"/>
        <dbReference type="ChEBI" id="CHEBI:456216"/>
        <dbReference type="EC" id="4.1.1.49"/>
    </reaction>
</comment>
<dbReference type="PANTHER" id="PTHR30031:SF0">
    <property type="entry name" value="PHOSPHOENOLPYRUVATE CARBOXYKINASE (ATP)"/>
    <property type="match status" value="1"/>
</dbReference>
<protein>
    <recommendedName>
        <fullName evidence="3">phosphoenolpyruvate carboxykinase (ATP)</fullName>
        <ecNumber evidence="3">4.1.1.49</ecNumber>
    </recommendedName>
</protein>
<dbReference type="GO" id="GO:0004612">
    <property type="term" value="F:phosphoenolpyruvate carboxykinase (ATP) activity"/>
    <property type="evidence" value="ECO:0007669"/>
    <property type="project" value="UniProtKB-EC"/>
</dbReference>
<keyword evidence="6" id="KW-0210">Decarboxylase</keyword>
<proteinExistence type="inferred from homology"/>
<evidence type="ECO:0000256" key="5">
    <source>
        <dbReference type="ARBA" id="ARBA00022741"/>
    </source>
</evidence>
<evidence type="ECO:0000256" key="4">
    <source>
        <dbReference type="ARBA" id="ARBA00022432"/>
    </source>
</evidence>
<evidence type="ECO:0000256" key="1">
    <source>
        <dbReference type="ARBA" id="ARBA00004742"/>
    </source>
</evidence>
<comment type="pathway">
    <text evidence="1">Carbohydrate biosynthesis; gluconeogenesis.</text>
</comment>
<evidence type="ECO:0000256" key="7">
    <source>
        <dbReference type="ARBA" id="ARBA00022840"/>
    </source>
</evidence>
<dbReference type="EC" id="4.1.1.49" evidence="3"/>